<feature type="non-terminal residue" evidence="1">
    <location>
        <position position="56"/>
    </location>
</feature>
<feature type="non-terminal residue" evidence="1">
    <location>
        <position position="1"/>
    </location>
</feature>
<keyword evidence="2" id="KW-1185">Reference proteome</keyword>
<dbReference type="AlphaFoldDB" id="A0AAD6FA51"/>
<comment type="caution">
    <text evidence="1">The sequence shown here is derived from an EMBL/GenBank/DDBJ whole genome shotgun (WGS) entry which is preliminary data.</text>
</comment>
<protein>
    <submittedName>
        <fullName evidence="1">Uncharacterized protein</fullName>
    </submittedName>
</protein>
<proteinExistence type="predicted"/>
<reference evidence="1" key="1">
    <citation type="submission" date="2022-11" db="EMBL/GenBank/DDBJ databases">
        <title>Chromosome-level genome of Pogonophryne albipinna.</title>
        <authorList>
            <person name="Jo E."/>
        </authorList>
    </citation>
    <scope>NUCLEOTIDE SEQUENCE</scope>
    <source>
        <strain evidence="1">SGF0006</strain>
        <tissue evidence="1">Muscle</tissue>
    </source>
</reference>
<organism evidence="1 2">
    <name type="scientific">Pogonophryne albipinna</name>
    <dbReference type="NCBI Taxonomy" id="1090488"/>
    <lineage>
        <taxon>Eukaryota</taxon>
        <taxon>Metazoa</taxon>
        <taxon>Chordata</taxon>
        <taxon>Craniata</taxon>
        <taxon>Vertebrata</taxon>
        <taxon>Euteleostomi</taxon>
        <taxon>Actinopterygii</taxon>
        <taxon>Neopterygii</taxon>
        <taxon>Teleostei</taxon>
        <taxon>Neoteleostei</taxon>
        <taxon>Acanthomorphata</taxon>
        <taxon>Eupercaria</taxon>
        <taxon>Perciformes</taxon>
        <taxon>Notothenioidei</taxon>
        <taxon>Pogonophryne</taxon>
    </lineage>
</organism>
<dbReference type="Proteomes" id="UP001219934">
    <property type="component" value="Unassembled WGS sequence"/>
</dbReference>
<name>A0AAD6FA51_9TELE</name>
<sequence>GQGEVGGMSGGICVCVCEGNHHSSHQCALTASFFAITPRLRSHVAVLRGPLVTAPR</sequence>
<evidence type="ECO:0000313" key="2">
    <source>
        <dbReference type="Proteomes" id="UP001219934"/>
    </source>
</evidence>
<gene>
    <name evidence="1" type="ORF">JOQ06_008516</name>
</gene>
<accession>A0AAD6FA51</accession>
<dbReference type="EMBL" id="JAPTMU010000020">
    <property type="protein sequence ID" value="KAJ4926337.1"/>
    <property type="molecule type" value="Genomic_DNA"/>
</dbReference>
<evidence type="ECO:0000313" key="1">
    <source>
        <dbReference type="EMBL" id="KAJ4926337.1"/>
    </source>
</evidence>